<accession>A0A0G0QLF2</accession>
<dbReference type="AlphaFoldDB" id="A0A0G0QLF2"/>
<evidence type="ECO:0000313" key="1">
    <source>
        <dbReference type="EMBL" id="KKR40968.1"/>
    </source>
</evidence>
<comment type="caution">
    <text evidence="1">The sequence shown here is derived from an EMBL/GenBank/DDBJ whole genome shotgun (WGS) entry which is preliminary data.</text>
</comment>
<proteinExistence type="predicted"/>
<sequence>MYLEIELFEDPHKVIVYLKEESGTVDFVEIVADHKFDHVLIGAVDKFLKKNKINPLSLKEVKVGGHIDKNSSSHKMVLAFVSALNS</sequence>
<protein>
    <submittedName>
        <fullName evidence="1">Uncharacterized protein</fullName>
    </submittedName>
</protein>
<dbReference type="Proteomes" id="UP000034072">
    <property type="component" value="Unassembled WGS sequence"/>
</dbReference>
<dbReference type="EMBL" id="LBXZ01000002">
    <property type="protein sequence ID" value="KKR40968.1"/>
    <property type="molecule type" value="Genomic_DNA"/>
</dbReference>
<organism evidence="1 2">
    <name type="scientific">Candidatus Yanofskybacteria bacterium GW2011_GWE2_40_11</name>
    <dbReference type="NCBI Taxonomy" id="1619033"/>
    <lineage>
        <taxon>Bacteria</taxon>
        <taxon>Candidatus Yanofskyibacteriota</taxon>
    </lineage>
</organism>
<gene>
    <name evidence="1" type="ORF">UT75_C0002G0005</name>
</gene>
<reference evidence="1 2" key="1">
    <citation type="journal article" date="2015" name="Nature">
        <title>rRNA introns, odd ribosomes, and small enigmatic genomes across a large radiation of phyla.</title>
        <authorList>
            <person name="Brown C.T."/>
            <person name="Hug L.A."/>
            <person name="Thomas B.C."/>
            <person name="Sharon I."/>
            <person name="Castelle C.J."/>
            <person name="Singh A."/>
            <person name="Wilkins M.J."/>
            <person name="Williams K.H."/>
            <person name="Banfield J.F."/>
        </authorList>
    </citation>
    <scope>NUCLEOTIDE SEQUENCE [LARGE SCALE GENOMIC DNA]</scope>
</reference>
<name>A0A0G0QLF2_9BACT</name>
<evidence type="ECO:0000313" key="2">
    <source>
        <dbReference type="Proteomes" id="UP000034072"/>
    </source>
</evidence>